<proteinExistence type="predicted"/>
<evidence type="ECO:0000313" key="1">
    <source>
        <dbReference type="EMBL" id="KOF66559.1"/>
    </source>
</evidence>
<dbReference type="AlphaFoldDB" id="A0A0L8FPE5"/>
<organism evidence="1">
    <name type="scientific">Octopus bimaculoides</name>
    <name type="common">California two-spotted octopus</name>
    <dbReference type="NCBI Taxonomy" id="37653"/>
    <lineage>
        <taxon>Eukaryota</taxon>
        <taxon>Metazoa</taxon>
        <taxon>Spiralia</taxon>
        <taxon>Lophotrochozoa</taxon>
        <taxon>Mollusca</taxon>
        <taxon>Cephalopoda</taxon>
        <taxon>Coleoidea</taxon>
        <taxon>Octopodiformes</taxon>
        <taxon>Octopoda</taxon>
        <taxon>Incirrata</taxon>
        <taxon>Octopodidae</taxon>
        <taxon>Octopus</taxon>
    </lineage>
</organism>
<reference evidence="1" key="1">
    <citation type="submission" date="2015-07" db="EMBL/GenBank/DDBJ databases">
        <title>MeaNS - Measles Nucleotide Surveillance Program.</title>
        <authorList>
            <person name="Tran T."/>
            <person name="Druce J."/>
        </authorList>
    </citation>
    <scope>NUCLEOTIDE SEQUENCE</scope>
    <source>
        <strain evidence="1">UCB-OBI-ISO-001</strain>
        <tissue evidence="1">Gonad</tissue>
    </source>
</reference>
<gene>
    <name evidence="1" type="ORF">OCBIM_22011906mg</name>
</gene>
<dbReference type="EMBL" id="KQ427949">
    <property type="protein sequence ID" value="KOF66559.1"/>
    <property type="molecule type" value="Genomic_DNA"/>
</dbReference>
<protein>
    <submittedName>
        <fullName evidence="1">Uncharacterized protein</fullName>
    </submittedName>
</protein>
<sequence>MLQLSSQVKFFWLQSSDIPIPTYTKFHIINMPTSFSNSSLKSLKYRIFQDIHPKIQY</sequence>
<accession>A0A0L8FPE5</accession>
<name>A0A0L8FPE5_OCTBM</name>